<dbReference type="Pfam" id="PF22255">
    <property type="entry name" value="Gp44-like_2nd"/>
    <property type="match status" value="1"/>
</dbReference>
<feature type="domain" description="Baseplate hub protein gp44/GpP-like second" evidence="3">
    <location>
        <begin position="97"/>
        <end position="178"/>
    </location>
</feature>
<evidence type="ECO:0008006" key="6">
    <source>
        <dbReference type="Google" id="ProtNLM"/>
    </source>
</evidence>
<dbReference type="OrthoDB" id="9016931at2"/>
<evidence type="ECO:0000259" key="1">
    <source>
        <dbReference type="Pfam" id="PF21683"/>
    </source>
</evidence>
<dbReference type="Proteomes" id="UP000032233">
    <property type="component" value="Unassembled WGS sequence"/>
</dbReference>
<protein>
    <recommendedName>
        <fullName evidence="6">Tail protein</fullName>
    </recommendedName>
</protein>
<evidence type="ECO:0000259" key="2">
    <source>
        <dbReference type="Pfam" id="PF21929"/>
    </source>
</evidence>
<keyword evidence="5" id="KW-1185">Reference proteome</keyword>
<dbReference type="InterPro" id="IPR053982">
    <property type="entry name" value="Gp44/GpP-like_C"/>
</dbReference>
<dbReference type="InParanoid" id="A0A0D2HVK5"/>
<evidence type="ECO:0000313" key="4">
    <source>
        <dbReference type="EMBL" id="KIX14423.1"/>
    </source>
</evidence>
<dbReference type="PIRSF" id="PIRSF004440">
    <property type="entry name" value="GpP"/>
    <property type="match status" value="1"/>
</dbReference>
<proteinExistence type="predicted"/>
<sequence>MLEDVVLKVELQKDVMHDNAGWKSVKISSSLDKLAHSFSLEMSARWPKQPENYRIKLGAKCQVFSGKEKILSGRIDQMSPSYSDSSHSISVSGRDLCGYLVDCSHVSEKVDFFDQDLVSIATEVCAPFGVTIEAEKEIPGKFKRASYSQGDSVHCFLLKLCKQRGVLPVSNGNGVLSLRISDKRPVIGELKVGKNIIEASGDYSGNERFSKYLVKGQAAEPEEDQEGETKSLSVVGEAEDPVLKDVHRPLIILADVTGNKAAMEARARWESVNRAGKSRRATFKVQGWRTAAGKLWQVNKLVKIDDSLLGMKGEYLIESVSFVLDESSGTTTELGVIHPDAYAVQPTKDQAKNIKNSYDGEQS</sequence>
<accession>A0A0D2HVK5</accession>
<dbReference type="InterPro" id="IPR023399">
    <property type="entry name" value="Baseplate-like_2-layer_sand"/>
</dbReference>
<feature type="domain" description="Baseplate hub protein gp44/GpP-like C-terminal" evidence="2">
    <location>
        <begin position="262"/>
        <end position="343"/>
    </location>
</feature>
<dbReference type="RefSeq" id="WP_044348176.1">
    <property type="nucleotide sequence ID" value="NZ_AZAC01000011.1"/>
</dbReference>
<dbReference type="InterPro" id="IPR049354">
    <property type="entry name" value="GpP-like_N"/>
</dbReference>
<dbReference type="Gene3D" id="3.30.1920.10">
    <property type="entry name" value="Baseplate protein-like domains - 2 layer sandwich fold"/>
    <property type="match status" value="1"/>
</dbReference>
<evidence type="ECO:0000259" key="3">
    <source>
        <dbReference type="Pfam" id="PF22255"/>
    </source>
</evidence>
<dbReference type="STRING" id="1429043.X474_09795"/>
<reference evidence="4 5" key="1">
    <citation type="submission" date="2013-11" db="EMBL/GenBank/DDBJ databases">
        <title>Metagenomic analysis of a methanogenic consortium involved in long chain n-alkane degradation.</title>
        <authorList>
            <person name="Davidova I.A."/>
            <person name="Callaghan A.V."/>
            <person name="Wawrik B."/>
            <person name="Pruitt S."/>
            <person name="Marks C."/>
            <person name="Duncan K.E."/>
            <person name="Suflita J.M."/>
        </authorList>
    </citation>
    <scope>NUCLEOTIDE SEQUENCE [LARGE SCALE GENOMIC DNA]</scope>
    <source>
        <strain evidence="4 5">SPR</strain>
    </source>
</reference>
<dbReference type="Pfam" id="PF21929">
    <property type="entry name" value="GpP_4th"/>
    <property type="match status" value="1"/>
</dbReference>
<gene>
    <name evidence="4" type="ORF">X474_09795</name>
</gene>
<dbReference type="EMBL" id="AZAC01000011">
    <property type="protein sequence ID" value="KIX14423.1"/>
    <property type="molecule type" value="Genomic_DNA"/>
</dbReference>
<dbReference type="InterPro" id="IPR026276">
    <property type="entry name" value="Baseplate_GpP"/>
</dbReference>
<comment type="caution">
    <text evidence="4">The sequence shown here is derived from an EMBL/GenBank/DDBJ whole genome shotgun (WGS) entry which is preliminary data.</text>
</comment>
<evidence type="ECO:0000313" key="5">
    <source>
        <dbReference type="Proteomes" id="UP000032233"/>
    </source>
</evidence>
<dbReference type="Gene3D" id="2.30.300.10">
    <property type="entry name" value="Baseplate protein-like domain - beta roll fold"/>
    <property type="match status" value="1"/>
</dbReference>
<feature type="domain" description="Baseplate hub protein gp44-like N-terminal" evidence="1">
    <location>
        <begin position="20"/>
        <end position="95"/>
    </location>
</feature>
<organism evidence="4 5">
    <name type="scientific">Dethiosulfatarculus sandiegensis</name>
    <dbReference type="NCBI Taxonomy" id="1429043"/>
    <lineage>
        <taxon>Bacteria</taxon>
        <taxon>Pseudomonadati</taxon>
        <taxon>Thermodesulfobacteriota</taxon>
        <taxon>Desulfarculia</taxon>
        <taxon>Desulfarculales</taxon>
        <taxon>Desulfarculaceae</taxon>
        <taxon>Dethiosulfatarculus</taxon>
    </lineage>
</organism>
<dbReference type="Gene3D" id="3.55.50.10">
    <property type="entry name" value="Baseplate protein-like domains"/>
    <property type="match status" value="1"/>
</dbReference>
<name>A0A0D2HVK5_9BACT</name>
<dbReference type="SUPFAM" id="SSF69279">
    <property type="entry name" value="Phage tail proteins"/>
    <property type="match status" value="2"/>
</dbReference>
<dbReference type="AlphaFoldDB" id="A0A0D2HVK5"/>
<dbReference type="Pfam" id="PF21683">
    <property type="entry name" value="GpP-like_1st"/>
    <property type="match status" value="1"/>
</dbReference>
<dbReference type="InterPro" id="IPR053981">
    <property type="entry name" value="Gp44/GpP-like_2nd"/>
</dbReference>